<proteinExistence type="predicted"/>
<dbReference type="Pfam" id="PF07332">
    <property type="entry name" value="Phage_holin_3_6"/>
    <property type="match status" value="1"/>
</dbReference>
<name>A0A840FVH7_RHOTE</name>
<evidence type="ECO:0000313" key="3">
    <source>
        <dbReference type="Proteomes" id="UP000587070"/>
    </source>
</evidence>
<gene>
    <name evidence="2" type="ORF">GGD90_000446</name>
</gene>
<dbReference type="AlphaFoldDB" id="A0A840FVH7"/>
<feature type="transmembrane region" description="Helical" evidence="1">
    <location>
        <begin position="76"/>
        <end position="97"/>
    </location>
</feature>
<evidence type="ECO:0000256" key="1">
    <source>
        <dbReference type="SAM" id="Phobius"/>
    </source>
</evidence>
<protein>
    <submittedName>
        <fullName evidence="2">Putative membrane protein YqjE</fullName>
    </submittedName>
</protein>
<reference evidence="2 3" key="1">
    <citation type="submission" date="2020-08" db="EMBL/GenBank/DDBJ databases">
        <title>Genome sequencing of Purple Non-Sulfur Bacteria from various extreme environments.</title>
        <authorList>
            <person name="Mayer M."/>
        </authorList>
    </citation>
    <scope>NUCLEOTIDE SEQUENCE [LARGE SCALE GENOMIC DNA]</scope>
    <source>
        <strain evidence="2 3">2761</strain>
    </source>
</reference>
<dbReference type="InterPro" id="IPR009937">
    <property type="entry name" value="Phage_holin_3_6"/>
</dbReference>
<keyword evidence="1" id="KW-0472">Membrane</keyword>
<dbReference type="EMBL" id="JACIGE010000001">
    <property type="protein sequence ID" value="MBB4246097.1"/>
    <property type="molecule type" value="Genomic_DNA"/>
</dbReference>
<dbReference type="RefSeq" id="WP_153114919.1">
    <property type="nucleotide sequence ID" value="NZ_JACIGE010000001.1"/>
</dbReference>
<comment type="caution">
    <text evidence="2">The sequence shown here is derived from an EMBL/GenBank/DDBJ whole genome shotgun (WGS) entry which is preliminary data.</text>
</comment>
<keyword evidence="1" id="KW-0812">Transmembrane</keyword>
<dbReference type="Proteomes" id="UP000587070">
    <property type="component" value="Unassembled WGS sequence"/>
</dbReference>
<feature type="transmembrane region" description="Helical" evidence="1">
    <location>
        <begin position="45"/>
        <end position="70"/>
    </location>
</feature>
<dbReference type="OrthoDB" id="9991040at2"/>
<organism evidence="2 3">
    <name type="scientific">Rhodocyclus tenuis</name>
    <name type="common">Rhodospirillum tenue</name>
    <dbReference type="NCBI Taxonomy" id="1066"/>
    <lineage>
        <taxon>Bacteria</taxon>
        <taxon>Pseudomonadati</taxon>
        <taxon>Pseudomonadota</taxon>
        <taxon>Betaproteobacteria</taxon>
        <taxon>Rhodocyclales</taxon>
        <taxon>Rhodocyclaceae</taxon>
        <taxon>Rhodocyclus</taxon>
    </lineage>
</organism>
<accession>A0A840FVH7</accession>
<keyword evidence="1" id="KW-1133">Transmembrane helix</keyword>
<evidence type="ECO:0000313" key="2">
    <source>
        <dbReference type="EMBL" id="MBB4246097.1"/>
    </source>
</evidence>
<sequence>MSDPAGGGFTAAAQRLATTLLASGRTRLELLGNELEEEKLRLIRVALLGQALMLCAGIAAVLGFALLALSFWEQRLLIIGGGALGFLFAAALFYASLQRALARPQPLFNASVAELEEDLRQLRAAMREAPSSE</sequence>
<keyword evidence="3" id="KW-1185">Reference proteome</keyword>